<dbReference type="InterPro" id="IPR006638">
    <property type="entry name" value="Elp3/MiaA/NifB-like_rSAM"/>
</dbReference>
<gene>
    <name evidence="2" type="ORF">FL622_14690</name>
</gene>
<evidence type="ECO:0000259" key="1">
    <source>
        <dbReference type="PROSITE" id="PS51918"/>
    </source>
</evidence>
<feature type="domain" description="Radical SAM core" evidence="1">
    <location>
        <begin position="243"/>
        <end position="474"/>
    </location>
</feature>
<dbReference type="InterPro" id="IPR058240">
    <property type="entry name" value="rSAM_sf"/>
</dbReference>
<dbReference type="OrthoDB" id="9806827at2"/>
<sequence length="577" mass="63833">MSRKLIDQARKLLAGESGSQVKPWGGRLTVALVFPNTYHQGMSNLGFLTVYHLLNQREDVLCERFFLPDAEALAEHRKTGYPLFSLESGHPLTDFDLIAFSISFENDYLNLPIIFELARLPLWRADRGDSYPLLLAGGVCAFLNPEPLAEIMDFFAVGEGEVMLPELVATLKAGSELTRPELLDRLAGTPGIYVPSLYECEWAADGTLQGWLRQPVVPARVARQWVRDLDRSASRSFVLTEATEFSDMALTEISRGCGRGCRFCAAGYIYLPPRERSLDVLLAQVDLGLCEREKVGLVGAAVSDYSRIAELDQAILDRGGKVSVASLRIDSLTPEEVAALKTSGHRTLALAPEAGSQRMRDTINKGLTREQILAAVRLLGAGGILNLKLYFLVGLPGETDGDIDEMLDLLAEIRGIWVEEGKKQGRLGTLTISVNPFIPKPFTPFQWAGMAPEKRLKGIFQRLRAAVGRMANTDIIFESARSAALQALLARGDRRVGRLLPLLAAGQNLKAACRQQGLDPDFYVSRERGADEVFPWEIIESGVRRDFLYREYQAALTHARSRRCFDGCVDCGVCREK</sequence>
<proteinExistence type="predicted"/>
<comment type="caution">
    <text evidence="2">The sequence shown here is derived from an EMBL/GenBank/DDBJ whole genome shotgun (WGS) entry which is preliminary data.</text>
</comment>
<accession>A0A550J6S8</accession>
<dbReference type="SFLD" id="SFLDG01082">
    <property type="entry name" value="B12-binding_domain_containing"/>
    <property type="match status" value="1"/>
</dbReference>
<organism evidence="2 3">
    <name type="scientific">Trichloromonas acetexigens</name>
    <dbReference type="NCBI Taxonomy" id="38815"/>
    <lineage>
        <taxon>Bacteria</taxon>
        <taxon>Pseudomonadati</taxon>
        <taxon>Thermodesulfobacteriota</taxon>
        <taxon>Desulfuromonadia</taxon>
        <taxon>Desulfuromonadales</taxon>
        <taxon>Trichloromonadaceae</taxon>
        <taxon>Trichloromonas</taxon>
    </lineage>
</organism>
<name>A0A550J6S8_9BACT</name>
<dbReference type="Proteomes" id="UP000317155">
    <property type="component" value="Unassembled WGS sequence"/>
</dbReference>
<dbReference type="PANTHER" id="PTHR42731:SF5">
    <property type="entry name" value="RADICAL SAM DOMAIN PROTEIN"/>
    <property type="match status" value="1"/>
</dbReference>
<dbReference type="InterPro" id="IPR045784">
    <property type="entry name" value="Radical_SAM_N2"/>
</dbReference>
<dbReference type="InterPro" id="IPR007197">
    <property type="entry name" value="rSAM"/>
</dbReference>
<dbReference type="InterPro" id="IPR023404">
    <property type="entry name" value="rSAM_horseshoe"/>
</dbReference>
<dbReference type="CDD" id="cd01335">
    <property type="entry name" value="Radical_SAM"/>
    <property type="match status" value="1"/>
</dbReference>
<dbReference type="EMBL" id="VJVV01000013">
    <property type="protein sequence ID" value="TRO78929.1"/>
    <property type="molecule type" value="Genomic_DNA"/>
</dbReference>
<dbReference type="PROSITE" id="PS51918">
    <property type="entry name" value="RADICAL_SAM"/>
    <property type="match status" value="1"/>
</dbReference>
<dbReference type="Pfam" id="PF19864">
    <property type="entry name" value="Radical_SAM_N2"/>
    <property type="match status" value="1"/>
</dbReference>
<reference evidence="2 3" key="1">
    <citation type="submission" date="2019-07" db="EMBL/GenBank/DDBJ databases">
        <title>Insights of Desulfuromonas acetexigens electromicrobiology.</title>
        <authorList>
            <person name="Katuri K."/>
            <person name="Sapireddy V."/>
            <person name="Shaw D.R."/>
            <person name="Saikaly P."/>
        </authorList>
    </citation>
    <scope>NUCLEOTIDE SEQUENCE [LARGE SCALE GENOMIC DNA]</scope>
    <source>
        <strain evidence="2 3">2873</strain>
    </source>
</reference>
<dbReference type="SMART" id="SM00729">
    <property type="entry name" value="Elp3"/>
    <property type="match status" value="1"/>
</dbReference>
<dbReference type="Pfam" id="PF04055">
    <property type="entry name" value="Radical_SAM"/>
    <property type="match status" value="1"/>
</dbReference>
<dbReference type="GO" id="GO:0051536">
    <property type="term" value="F:iron-sulfur cluster binding"/>
    <property type="evidence" value="ECO:0007669"/>
    <property type="project" value="InterPro"/>
</dbReference>
<dbReference type="RefSeq" id="WP_092054251.1">
    <property type="nucleotide sequence ID" value="NZ_FOJJ01000005.1"/>
</dbReference>
<dbReference type="SFLD" id="SFLDS00029">
    <property type="entry name" value="Radical_SAM"/>
    <property type="match status" value="1"/>
</dbReference>
<dbReference type="PANTHER" id="PTHR42731">
    <property type="entry name" value="SLL1084 PROTEIN"/>
    <property type="match status" value="1"/>
</dbReference>
<keyword evidence="3" id="KW-1185">Reference proteome</keyword>
<evidence type="ECO:0000313" key="2">
    <source>
        <dbReference type="EMBL" id="TRO78929.1"/>
    </source>
</evidence>
<protein>
    <submittedName>
        <fullName evidence="2">Radical SAM protein</fullName>
    </submittedName>
</protein>
<dbReference type="Gene3D" id="3.80.30.20">
    <property type="entry name" value="tm_1862 like domain"/>
    <property type="match status" value="1"/>
</dbReference>
<dbReference type="GO" id="GO:0003824">
    <property type="term" value="F:catalytic activity"/>
    <property type="evidence" value="ECO:0007669"/>
    <property type="project" value="InterPro"/>
</dbReference>
<evidence type="ECO:0000313" key="3">
    <source>
        <dbReference type="Proteomes" id="UP000317155"/>
    </source>
</evidence>
<dbReference type="AlphaFoldDB" id="A0A550J6S8"/>
<dbReference type="SUPFAM" id="SSF102114">
    <property type="entry name" value="Radical SAM enzymes"/>
    <property type="match status" value="1"/>
</dbReference>